<reference evidence="9" key="1">
    <citation type="journal article" date="2014" name="Science">
        <title>Ancient hybridizations among the ancestral genomes of bread wheat.</title>
        <authorList>
            <consortium name="International Wheat Genome Sequencing Consortium,"/>
            <person name="Marcussen T."/>
            <person name="Sandve S.R."/>
            <person name="Heier L."/>
            <person name="Spannagl M."/>
            <person name="Pfeifer M."/>
            <person name="Jakobsen K.S."/>
            <person name="Wulff B.B."/>
            <person name="Steuernagel B."/>
            <person name="Mayer K.F."/>
            <person name="Olsen O.A."/>
        </authorList>
    </citation>
    <scope>NUCLEOTIDE SEQUENCE [LARGE SCALE GENOMIC DNA]</scope>
    <source>
        <strain evidence="9">cv. AL8/78</strain>
    </source>
</reference>
<dbReference type="Proteomes" id="UP000015105">
    <property type="component" value="Chromosome 6D"/>
</dbReference>
<reference evidence="9" key="2">
    <citation type="journal article" date="2017" name="Nat. Plants">
        <title>The Aegilops tauschii genome reveals multiple impacts of transposons.</title>
        <authorList>
            <person name="Zhao G."/>
            <person name="Zou C."/>
            <person name="Li K."/>
            <person name="Wang K."/>
            <person name="Li T."/>
            <person name="Gao L."/>
            <person name="Zhang X."/>
            <person name="Wang H."/>
            <person name="Yang Z."/>
            <person name="Liu X."/>
            <person name="Jiang W."/>
            <person name="Mao L."/>
            <person name="Kong X."/>
            <person name="Jiao Y."/>
            <person name="Jia J."/>
        </authorList>
    </citation>
    <scope>NUCLEOTIDE SEQUENCE [LARGE SCALE GENOMIC DNA]</scope>
    <source>
        <strain evidence="9">cv. AL8/78</strain>
    </source>
</reference>
<name>A0A453MQ67_AEGTS</name>
<comment type="function">
    <text evidence="1">Conjugation of reduced glutathione to a wide number of exogenous and endogenous hydrophobic electrophiles.</text>
</comment>
<dbReference type="Pfam" id="PF00043">
    <property type="entry name" value="GST_C"/>
    <property type="match status" value="1"/>
</dbReference>
<dbReference type="InterPro" id="IPR004045">
    <property type="entry name" value="Glutathione_S-Trfase_N"/>
</dbReference>
<dbReference type="InterPro" id="IPR034347">
    <property type="entry name" value="GST_Phi_C"/>
</dbReference>
<dbReference type="GO" id="GO:0004364">
    <property type="term" value="F:glutathione transferase activity"/>
    <property type="evidence" value="ECO:0007669"/>
    <property type="project" value="UniProtKB-EC"/>
</dbReference>
<dbReference type="SFLD" id="SFLDG01154">
    <property type="entry name" value="Main.5:_Phi-like"/>
    <property type="match status" value="1"/>
</dbReference>
<evidence type="ECO:0000256" key="5">
    <source>
        <dbReference type="ARBA" id="ARBA00047960"/>
    </source>
</evidence>
<dbReference type="PANTHER" id="PTHR43900:SF49">
    <property type="entry name" value="GLUTATHIONE S-TRANSFERASE GSTF1-RELATED"/>
    <property type="match status" value="1"/>
</dbReference>
<dbReference type="SFLD" id="SFLDG00358">
    <property type="entry name" value="Main_(cytGST)"/>
    <property type="match status" value="1"/>
</dbReference>
<dbReference type="PROSITE" id="PS50405">
    <property type="entry name" value="GST_CTER"/>
    <property type="match status" value="1"/>
</dbReference>
<keyword evidence="4" id="KW-0808">Transferase</keyword>
<feature type="domain" description="GST N-terminal" evidence="6">
    <location>
        <begin position="16"/>
        <end position="97"/>
    </location>
</feature>
<evidence type="ECO:0000259" key="6">
    <source>
        <dbReference type="PROSITE" id="PS50404"/>
    </source>
</evidence>
<protein>
    <recommendedName>
        <fullName evidence="3">glutathione transferase</fullName>
        <ecNumber evidence="3">2.5.1.18</ecNumber>
    </recommendedName>
</protein>
<dbReference type="Gene3D" id="3.40.30.10">
    <property type="entry name" value="Glutaredoxin"/>
    <property type="match status" value="1"/>
</dbReference>
<dbReference type="InterPro" id="IPR010987">
    <property type="entry name" value="Glutathione-S-Trfase_C-like"/>
</dbReference>
<dbReference type="FunFam" id="3.40.30.10:FF:000016">
    <property type="entry name" value="Glutathione S-transferase F2"/>
    <property type="match status" value="1"/>
</dbReference>
<dbReference type="GO" id="GO:0006749">
    <property type="term" value="P:glutathione metabolic process"/>
    <property type="evidence" value="ECO:0007669"/>
    <property type="project" value="TreeGrafter"/>
</dbReference>
<dbReference type="GO" id="GO:0043295">
    <property type="term" value="F:glutathione binding"/>
    <property type="evidence" value="ECO:0007669"/>
    <property type="project" value="TreeGrafter"/>
</dbReference>
<reference evidence="8" key="5">
    <citation type="journal article" date="2021" name="G3 (Bethesda)">
        <title>Aegilops tauschii genome assembly Aet v5.0 features greater sequence contiguity and improved annotation.</title>
        <authorList>
            <person name="Wang L."/>
            <person name="Zhu T."/>
            <person name="Rodriguez J.C."/>
            <person name="Deal K.R."/>
            <person name="Dubcovsky J."/>
            <person name="McGuire P.E."/>
            <person name="Lux T."/>
            <person name="Spannagl M."/>
            <person name="Mayer K.F.X."/>
            <person name="Baldrich P."/>
            <person name="Meyers B.C."/>
            <person name="Huo N."/>
            <person name="Gu Y.Q."/>
            <person name="Zhou H."/>
            <person name="Devos K.M."/>
            <person name="Bennetzen J.L."/>
            <person name="Unver T."/>
            <person name="Budak H."/>
            <person name="Gulick P.J."/>
            <person name="Galiba G."/>
            <person name="Kalapos B."/>
            <person name="Nelson D.R."/>
            <person name="Li P."/>
            <person name="You F.M."/>
            <person name="Luo M.C."/>
            <person name="Dvorak J."/>
        </authorList>
    </citation>
    <scope>NUCLEOTIDE SEQUENCE [LARGE SCALE GENOMIC DNA]</scope>
    <source>
        <strain evidence="8">cv. AL8/78</strain>
    </source>
</reference>
<dbReference type="Gene3D" id="1.20.1050.10">
    <property type="match status" value="1"/>
</dbReference>
<proteinExistence type="inferred from homology"/>
<evidence type="ECO:0000313" key="9">
    <source>
        <dbReference type="Proteomes" id="UP000015105"/>
    </source>
</evidence>
<reference evidence="8" key="3">
    <citation type="journal article" date="2017" name="Nature">
        <title>Genome sequence of the progenitor of the wheat D genome Aegilops tauschii.</title>
        <authorList>
            <person name="Luo M.C."/>
            <person name="Gu Y.Q."/>
            <person name="Puiu D."/>
            <person name="Wang H."/>
            <person name="Twardziok S.O."/>
            <person name="Deal K.R."/>
            <person name="Huo N."/>
            <person name="Zhu T."/>
            <person name="Wang L."/>
            <person name="Wang Y."/>
            <person name="McGuire P.E."/>
            <person name="Liu S."/>
            <person name="Long H."/>
            <person name="Ramasamy R.K."/>
            <person name="Rodriguez J.C."/>
            <person name="Van S.L."/>
            <person name="Yuan L."/>
            <person name="Wang Z."/>
            <person name="Xia Z."/>
            <person name="Xiao L."/>
            <person name="Anderson O.D."/>
            <person name="Ouyang S."/>
            <person name="Liang Y."/>
            <person name="Zimin A.V."/>
            <person name="Pertea G."/>
            <person name="Qi P."/>
            <person name="Bennetzen J.L."/>
            <person name="Dai X."/>
            <person name="Dawson M.W."/>
            <person name="Muller H.G."/>
            <person name="Kugler K."/>
            <person name="Rivarola-Duarte L."/>
            <person name="Spannagl M."/>
            <person name="Mayer K.F.X."/>
            <person name="Lu F.H."/>
            <person name="Bevan M.W."/>
            <person name="Leroy P."/>
            <person name="Li P."/>
            <person name="You F.M."/>
            <person name="Sun Q."/>
            <person name="Liu Z."/>
            <person name="Lyons E."/>
            <person name="Wicker T."/>
            <person name="Salzberg S.L."/>
            <person name="Devos K.M."/>
            <person name="Dvorak J."/>
        </authorList>
    </citation>
    <scope>NUCLEOTIDE SEQUENCE [LARGE SCALE GENOMIC DNA]</scope>
    <source>
        <strain evidence="8">cv. AL8/78</strain>
    </source>
</reference>
<dbReference type="CDD" id="cd03187">
    <property type="entry name" value="GST_C_Phi"/>
    <property type="match status" value="1"/>
</dbReference>
<dbReference type="InterPro" id="IPR004046">
    <property type="entry name" value="GST_C"/>
</dbReference>
<dbReference type="SUPFAM" id="SSF52833">
    <property type="entry name" value="Thioredoxin-like"/>
    <property type="match status" value="1"/>
</dbReference>
<keyword evidence="9" id="KW-1185">Reference proteome</keyword>
<dbReference type="SUPFAM" id="SSF47616">
    <property type="entry name" value="GST C-terminal domain-like"/>
    <property type="match status" value="1"/>
</dbReference>
<dbReference type="PROSITE" id="PS50404">
    <property type="entry name" value="GST_NTER"/>
    <property type="match status" value="1"/>
</dbReference>
<feature type="domain" description="GST C-terminal" evidence="7">
    <location>
        <begin position="105"/>
        <end position="236"/>
    </location>
</feature>
<dbReference type="InterPro" id="IPR036282">
    <property type="entry name" value="Glutathione-S-Trfase_C_sf"/>
</dbReference>
<evidence type="ECO:0000256" key="1">
    <source>
        <dbReference type="ARBA" id="ARBA00003701"/>
    </source>
</evidence>
<evidence type="ECO:0000256" key="3">
    <source>
        <dbReference type="ARBA" id="ARBA00012452"/>
    </source>
</evidence>
<dbReference type="EnsemblPlants" id="AET6Gv20029000.2">
    <property type="protein sequence ID" value="AET6Gv20029000.2"/>
    <property type="gene ID" value="AET6Gv20029000"/>
</dbReference>
<dbReference type="AlphaFoldDB" id="A0A453MQ67"/>
<dbReference type="Gramene" id="AET6Gv20029000.2">
    <property type="protein sequence ID" value="AET6Gv20029000.2"/>
    <property type="gene ID" value="AET6Gv20029000"/>
</dbReference>
<dbReference type="GO" id="GO:0005737">
    <property type="term" value="C:cytoplasm"/>
    <property type="evidence" value="ECO:0007669"/>
    <property type="project" value="TreeGrafter"/>
</dbReference>
<dbReference type="EC" id="2.5.1.18" evidence="3"/>
<dbReference type="FunFam" id="1.20.1050.10:FF:000004">
    <property type="entry name" value="Glutathione S-transferase F2"/>
    <property type="match status" value="1"/>
</dbReference>
<evidence type="ECO:0000256" key="2">
    <source>
        <dbReference type="ARBA" id="ARBA00010128"/>
    </source>
</evidence>
<comment type="catalytic activity">
    <reaction evidence="5">
        <text>RX + glutathione = an S-substituted glutathione + a halide anion + H(+)</text>
        <dbReference type="Rhea" id="RHEA:16437"/>
        <dbReference type="ChEBI" id="CHEBI:15378"/>
        <dbReference type="ChEBI" id="CHEBI:16042"/>
        <dbReference type="ChEBI" id="CHEBI:17792"/>
        <dbReference type="ChEBI" id="CHEBI:57925"/>
        <dbReference type="ChEBI" id="CHEBI:90779"/>
        <dbReference type="EC" id="2.5.1.18"/>
    </reaction>
</comment>
<dbReference type="InterPro" id="IPR040079">
    <property type="entry name" value="Glutathione_S-Trfase"/>
</dbReference>
<dbReference type="Pfam" id="PF02798">
    <property type="entry name" value="GST_N"/>
    <property type="match status" value="1"/>
</dbReference>
<evidence type="ECO:0000313" key="8">
    <source>
        <dbReference type="EnsemblPlants" id="AET6Gv20029000.2"/>
    </source>
</evidence>
<evidence type="ECO:0000256" key="4">
    <source>
        <dbReference type="ARBA" id="ARBA00022679"/>
    </source>
</evidence>
<dbReference type="SFLD" id="SFLDS00019">
    <property type="entry name" value="Glutathione_Transferase_(cytos"/>
    <property type="match status" value="1"/>
</dbReference>
<evidence type="ECO:0000259" key="7">
    <source>
        <dbReference type="PROSITE" id="PS50405"/>
    </source>
</evidence>
<organism evidence="8 9">
    <name type="scientific">Aegilops tauschii subsp. strangulata</name>
    <name type="common">Goatgrass</name>
    <dbReference type="NCBI Taxonomy" id="200361"/>
    <lineage>
        <taxon>Eukaryota</taxon>
        <taxon>Viridiplantae</taxon>
        <taxon>Streptophyta</taxon>
        <taxon>Embryophyta</taxon>
        <taxon>Tracheophyta</taxon>
        <taxon>Spermatophyta</taxon>
        <taxon>Magnoliopsida</taxon>
        <taxon>Liliopsida</taxon>
        <taxon>Poales</taxon>
        <taxon>Poaceae</taxon>
        <taxon>BOP clade</taxon>
        <taxon>Pooideae</taxon>
        <taxon>Triticodae</taxon>
        <taxon>Triticeae</taxon>
        <taxon>Triticinae</taxon>
        <taxon>Aegilops</taxon>
    </lineage>
</organism>
<comment type="similarity">
    <text evidence="2">Belongs to the GST superfamily. Phi family.</text>
</comment>
<reference evidence="8" key="4">
    <citation type="submission" date="2019-03" db="UniProtKB">
        <authorList>
            <consortium name="EnsemblPlants"/>
        </authorList>
    </citation>
    <scope>IDENTIFICATION</scope>
</reference>
<sequence>SQSLSPAGCSRPRKMAPVKVFGPGKSRNVARVLMCLVEVGVEYEVVDMDLKALEHKSPEHLARNPFGQTPAFQDGNLILFESRAISRYVLRKYKTNEVDLLREGNLKEAALVDVWTEVDAHAYNPAISPVVYECLINPLVLGIPTNQKVVDESIEKLKKVLEVYEAHLSKHKYLAGDFISFADINHFPHTCSFMATPHAVLFDSYPNVKAWWERLMAARPSIKKLSASLAPPKACFVGDIWHSGITPLICMVLSCWYR</sequence>
<dbReference type="STRING" id="200361.A0A453MQ67"/>
<accession>A0A453MQ67</accession>
<dbReference type="PANTHER" id="PTHR43900">
    <property type="entry name" value="GLUTATHIONE S-TRANSFERASE RHO"/>
    <property type="match status" value="1"/>
</dbReference>
<dbReference type="InterPro" id="IPR036249">
    <property type="entry name" value="Thioredoxin-like_sf"/>
</dbReference>
<dbReference type="GO" id="GO:0009635">
    <property type="term" value="P:response to herbicide"/>
    <property type="evidence" value="ECO:0007669"/>
    <property type="project" value="UniProtKB-ARBA"/>
</dbReference>